<dbReference type="GO" id="GO:0016491">
    <property type="term" value="F:oxidoreductase activity"/>
    <property type="evidence" value="ECO:0007669"/>
    <property type="project" value="UniProtKB-KW"/>
</dbReference>
<gene>
    <name evidence="6" type="ORF">CLV93_103232</name>
    <name evidence="5" type="ORF">JCM18694_36040</name>
</gene>
<dbReference type="SUPFAM" id="SSF51735">
    <property type="entry name" value="NAD(P)-binding Rossmann-fold domains"/>
    <property type="match status" value="1"/>
</dbReference>
<dbReference type="GO" id="GO:0000166">
    <property type="term" value="F:nucleotide binding"/>
    <property type="evidence" value="ECO:0007669"/>
    <property type="project" value="InterPro"/>
</dbReference>
<dbReference type="OrthoDB" id="9815825at2"/>
<evidence type="ECO:0000313" key="6">
    <source>
        <dbReference type="EMBL" id="PSK83816.1"/>
    </source>
</evidence>
<name>A0A2P8CFT5_9BACT</name>
<dbReference type="InterPro" id="IPR036291">
    <property type="entry name" value="NAD(P)-bd_dom_sf"/>
</dbReference>
<evidence type="ECO:0000259" key="3">
    <source>
        <dbReference type="Pfam" id="PF01408"/>
    </source>
</evidence>
<accession>A0A2P8CFT5</accession>
<dbReference type="InterPro" id="IPR051317">
    <property type="entry name" value="Gfo/Idh/MocA_oxidoreduct"/>
</dbReference>
<dbReference type="PANTHER" id="PTHR43708:SF5">
    <property type="entry name" value="CONSERVED EXPRESSED OXIDOREDUCTASE (EUROFUNG)-RELATED"/>
    <property type="match status" value="1"/>
</dbReference>
<evidence type="ECO:0000313" key="8">
    <source>
        <dbReference type="Proteomes" id="UP000396862"/>
    </source>
</evidence>
<feature type="domain" description="Gfo/Idh/MocA-like oxidoreductase C-terminal" evidence="4">
    <location>
        <begin position="134"/>
        <end position="347"/>
    </location>
</feature>
<dbReference type="Proteomes" id="UP000396862">
    <property type="component" value="Unassembled WGS sequence"/>
</dbReference>
<sequence length="351" mass="40205">MEKVIKTALASFGMSGQVFHGPTIKVNPHFSIDKILERTKNLSEKDYPNATIVRSYEEIINDPEIELVIVNTPDPYHYEMTMKALEAGKHVVVEKPFTKTSEEAARLIQLARENNKILTVYQNRRLDSDFLTVKSLLGAGMLGRLVEFESHFDRYRNFVREGNWKETGDERTGVLFNLGAHMVDQALVLFGDPDAVTCHLAARRTGGEVPDYYDIRLHYDGFNAILKSSYLVREPGPRMILHGTEGSFLKWGIDQQEAMLTEGRLPDEPDWNEEPEEWWGTLHTTINGVEYKGKVRTIPGNFKVFYENLYEAIRHGKELLVKPEESKKVIDVLEACIESNRQRKTIDFNPS</sequence>
<dbReference type="Gene3D" id="3.30.360.10">
    <property type="entry name" value="Dihydrodipicolinate Reductase, domain 2"/>
    <property type="match status" value="1"/>
</dbReference>
<evidence type="ECO:0000313" key="7">
    <source>
        <dbReference type="Proteomes" id="UP000240621"/>
    </source>
</evidence>
<protein>
    <submittedName>
        <fullName evidence="5">Oxidoreductase</fullName>
    </submittedName>
    <submittedName>
        <fullName evidence="6">Putative dehydrogenase</fullName>
    </submittedName>
</protein>
<dbReference type="Pfam" id="PF02894">
    <property type="entry name" value="GFO_IDH_MocA_C"/>
    <property type="match status" value="1"/>
</dbReference>
<dbReference type="RefSeq" id="WP_106541646.1">
    <property type="nucleotide sequence ID" value="NZ_BLAU01000001.1"/>
</dbReference>
<proteinExistence type="inferred from homology"/>
<dbReference type="Proteomes" id="UP000240621">
    <property type="component" value="Unassembled WGS sequence"/>
</dbReference>
<keyword evidence="8" id="KW-1185">Reference proteome</keyword>
<evidence type="ECO:0000313" key="5">
    <source>
        <dbReference type="EMBL" id="GET23358.1"/>
    </source>
</evidence>
<reference evidence="6 7" key="1">
    <citation type="submission" date="2018-03" db="EMBL/GenBank/DDBJ databases">
        <title>Genomic Encyclopedia of Archaeal and Bacterial Type Strains, Phase II (KMG-II): from individual species to whole genera.</title>
        <authorList>
            <person name="Goeker M."/>
        </authorList>
    </citation>
    <scope>NUCLEOTIDE SEQUENCE [LARGE SCALE GENOMIC DNA]</scope>
    <source>
        <strain evidence="6 7">DSM 27267</strain>
    </source>
</reference>
<dbReference type="PANTHER" id="PTHR43708">
    <property type="entry name" value="CONSERVED EXPRESSED OXIDOREDUCTASE (EUROFUNG)"/>
    <property type="match status" value="1"/>
</dbReference>
<reference evidence="5 8" key="2">
    <citation type="submission" date="2019-10" db="EMBL/GenBank/DDBJ databases">
        <title>Prolixibacter strains distinguished by the presence of nitrate reductase genes were adept at nitrate-dependent anaerobic corrosion of metallic iron and carbon steel.</title>
        <authorList>
            <person name="Iino T."/>
            <person name="Shono N."/>
            <person name="Ito K."/>
            <person name="Nakamura R."/>
            <person name="Sueoka K."/>
            <person name="Harayama S."/>
            <person name="Ohkuma M."/>
        </authorList>
    </citation>
    <scope>NUCLEOTIDE SEQUENCE [LARGE SCALE GENOMIC DNA]</scope>
    <source>
        <strain evidence="5 8">MIC1-1</strain>
    </source>
</reference>
<keyword evidence="2" id="KW-0560">Oxidoreductase</keyword>
<feature type="domain" description="Gfo/Idh/MocA-like oxidoreductase N-terminal" evidence="3">
    <location>
        <begin position="12"/>
        <end position="121"/>
    </location>
</feature>
<evidence type="ECO:0000256" key="1">
    <source>
        <dbReference type="ARBA" id="ARBA00010928"/>
    </source>
</evidence>
<dbReference type="InterPro" id="IPR000683">
    <property type="entry name" value="Gfo/Idh/MocA-like_OxRdtase_N"/>
</dbReference>
<dbReference type="Pfam" id="PF01408">
    <property type="entry name" value="GFO_IDH_MocA"/>
    <property type="match status" value="1"/>
</dbReference>
<dbReference type="EMBL" id="PYGC01000003">
    <property type="protein sequence ID" value="PSK83816.1"/>
    <property type="molecule type" value="Genomic_DNA"/>
</dbReference>
<dbReference type="AlphaFoldDB" id="A0A2P8CFT5"/>
<comment type="similarity">
    <text evidence="1">Belongs to the Gfo/Idh/MocA family.</text>
</comment>
<evidence type="ECO:0000256" key="2">
    <source>
        <dbReference type="ARBA" id="ARBA00023002"/>
    </source>
</evidence>
<comment type="caution">
    <text evidence="6">The sequence shown here is derived from an EMBL/GenBank/DDBJ whole genome shotgun (WGS) entry which is preliminary data.</text>
</comment>
<dbReference type="EMBL" id="BLAU01000001">
    <property type="protein sequence ID" value="GET23358.1"/>
    <property type="molecule type" value="Genomic_DNA"/>
</dbReference>
<organism evidence="6 7">
    <name type="scientific">Prolixibacter denitrificans</name>
    <dbReference type="NCBI Taxonomy" id="1541063"/>
    <lineage>
        <taxon>Bacteria</taxon>
        <taxon>Pseudomonadati</taxon>
        <taxon>Bacteroidota</taxon>
        <taxon>Bacteroidia</taxon>
        <taxon>Marinilabiliales</taxon>
        <taxon>Prolixibacteraceae</taxon>
        <taxon>Prolixibacter</taxon>
    </lineage>
</organism>
<dbReference type="Gene3D" id="3.40.50.720">
    <property type="entry name" value="NAD(P)-binding Rossmann-like Domain"/>
    <property type="match status" value="1"/>
</dbReference>
<dbReference type="InterPro" id="IPR004104">
    <property type="entry name" value="Gfo/Idh/MocA-like_OxRdtase_C"/>
</dbReference>
<evidence type="ECO:0000259" key="4">
    <source>
        <dbReference type="Pfam" id="PF02894"/>
    </source>
</evidence>